<dbReference type="RefSeq" id="WP_067589994.1">
    <property type="nucleotide sequence ID" value="NZ_JABMCZ010000004.1"/>
</dbReference>
<evidence type="ECO:0000313" key="2">
    <source>
        <dbReference type="Proteomes" id="UP000076512"/>
    </source>
</evidence>
<organism evidence="1 2">
    <name type="scientific">Nocardia terpenica</name>
    <dbReference type="NCBI Taxonomy" id="455432"/>
    <lineage>
        <taxon>Bacteria</taxon>
        <taxon>Bacillati</taxon>
        <taxon>Actinomycetota</taxon>
        <taxon>Actinomycetes</taxon>
        <taxon>Mycobacteriales</taxon>
        <taxon>Nocardiaceae</taxon>
        <taxon>Nocardia</taxon>
    </lineage>
</organism>
<gene>
    <name evidence="1" type="ORF">AWN90_31240</name>
</gene>
<evidence type="ECO:0000313" key="1">
    <source>
        <dbReference type="EMBL" id="KZM73171.1"/>
    </source>
</evidence>
<keyword evidence="2" id="KW-1185">Reference proteome</keyword>
<accession>A0A164M9T9</accession>
<name>A0A164M9T9_9NOCA</name>
<dbReference type="AlphaFoldDB" id="A0A164M9T9"/>
<proteinExistence type="predicted"/>
<sequence>MGDMDDEDDVPATFQQAWLADLAFYDRFFPDRAAALREEGPPPPMKADGYWGRYAYCKHHAATDPEAAAEFEKLKSEGPPKE</sequence>
<dbReference type="EMBL" id="LWGR01000007">
    <property type="protein sequence ID" value="KZM73171.1"/>
    <property type="molecule type" value="Genomic_DNA"/>
</dbReference>
<reference evidence="1 2" key="1">
    <citation type="submission" date="2016-04" db="EMBL/GenBank/DDBJ databases">
        <authorList>
            <person name="Evans L.H."/>
            <person name="Alamgir A."/>
            <person name="Owens N."/>
            <person name="Weber N.D."/>
            <person name="Virtaneva K."/>
            <person name="Barbian K."/>
            <person name="Babar A."/>
            <person name="Rosenke K."/>
        </authorList>
    </citation>
    <scope>NUCLEOTIDE SEQUENCE [LARGE SCALE GENOMIC DNA]</scope>
    <source>
        <strain evidence="1 2">IFM 0406</strain>
    </source>
</reference>
<comment type="caution">
    <text evidence="1">The sequence shown here is derived from an EMBL/GenBank/DDBJ whole genome shotgun (WGS) entry which is preliminary data.</text>
</comment>
<dbReference type="OrthoDB" id="9985295at2"/>
<dbReference type="Proteomes" id="UP000076512">
    <property type="component" value="Unassembled WGS sequence"/>
</dbReference>
<protein>
    <submittedName>
        <fullName evidence="1">Uncharacterized protein</fullName>
    </submittedName>
</protein>